<comment type="caution">
    <text evidence="2">The sequence shown here is derived from an EMBL/GenBank/DDBJ whole genome shotgun (WGS) entry which is preliminary data.</text>
</comment>
<dbReference type="SUPFAM" id="SSF53474">
    <property type="entry name" value="alpha/beta-Hydrolases"/>
    <property type="match status" value="1"/>
</dbReference>
<gene>
    <name evidence="2" type="ORF">BKA16_004747</name>
</gene>
<dbReference type="PANTHER" id="PTHR43798:SF5">
    <property type="entry name" value="MONOACYLGLYCEROL LIPASE ABHD6"/>
    <property type="match status" value="1"/>
</dbReference>
<dbReference type="RefSeq" id="WP_183373364.1">
    <property type="nucleotide sequence ID" value="NZ_BAABHL010000176.1"/>
</dbReference>
<feature type="domain" description="AB hydrolase-1" evidence="1">
    <location>
        <begin position="30"/>
        <end position="268"/>
    </location>
</feature>
<dbReference type="Proteomes" id="UP000551501">
    <property type="component" value="Unassembled WGS sequence"/>
</dbReference>
<dbReference type="PRINTS" id="PR00111">
    <property type="entry name" value="ABHYDROLASE"/>
</dbReference>
<dbReference type="InterPro" id="IPR029058">
    <property type="entry name" value="AB_hydrolase_fold"/>
</dbReference>
<keyword evidence="3" id="KW-1185">Reference proteome</keyword>
<dbReference type="InterPro" id="IPR000073">
    <property type="entry name" value="AB_hydrolase_1"/>
</dbReference>
<protein>
    <submittedName>
        <fullName evidence="2">Pimeloyl-ACP methyl ester carboxylesterase</fullName>
    </submittedName>
</protein>
<reference evidence="2 3" key="1">
    <citation type="submission" date="2020-08" db="EMBL/GenBank/DDBJ databases">
        <title>Sequencing the genomes of 1000 actinobacteria strains.</title>
        <authorList>
            <person name="Klenk H.-P."/>
        </authorList>
    </citation>
    <scope>NUCLEOTIDE SEQUENCE [LARGE SCALE GENOMIC DNA]</scope>
    <source>
        <strain evidence="2 3">DSM 45298</strain>
    </source>
</reference>
<dbReference type="GO" id="GO:0016020">
    <property type="term" value="C:membrane"/>
    <property type="evidence" value="ECO:0007669"/>
    <property type="project" value="TreeGrafter"/>
</dbReference>
<dbReference type="Pfam" id="PF12697">
    <property type="entry name" value="Abhydrolase_6"/>
    <property type="match status" value="1"/>
</dbReference>
<name>A0A840F2I6_9ACTN</name>
<dbReference type="Gene3D" id="3.40.50.1820">
    <property type="entry name" value="alpha/beta hydrolase"/>
    <property type="match status" value="1"/>
</dbReference>
<dbReference type="GO" id="GO:0046464">
    <property type="term" value="P:acylglycerol catabolic process"/>
    <property type="evidence" value="ECO:0007669"/>
    <property type="project" value="TreeGrafter"/>
</dbReference>
<organism evidence="2 3">
    <name type="scientific">Gordonia humi</name>
    <dbReference type="NCBI Taxonomy" id="686429"/>
    <lineage>
        <taxon>Bacteria</taxon>
        <taxon>Bacillati</taxon>
        <taxon>Actinomycetota</taxon>
        <taxon>Actinomycetes</taxon>
        <taxon>Mycobacteriales</taxon>
        <taxon>Gordoniaceae</taxon>
        <taxon>Gordonia</taxon>
    </lineage>
</organism>
<evidence type="ECO:0000259" key="1">
    <source>
        <dbReference type="Pfam" id="PF12697"/>
    </source>
</evidence>
<dbReference type="PANTHER" id="PTHR43798">
    <property type="entry name" value="MONOACYLGLYCEROL LIPASE"/>
    <property type="match status" value="1"/>
</dbReference>
<dbReference type="AlphaFoldDB" id="A0A840F2I6"/>
<dbReference type="EMBL" id="JACIFP010000003">
    <property type="protein sequence ID" value="MBB4138122.1"/>
    <property type="molecule type" value="Genomic_DNA"/>
</dbReference>
<proteinExistence type="predicted"/>
<accession>A0A840F2I6</accession>
<evidence type="ECO:0000313" key="2">
    <source>
        <dbReference type="EMBL" id="MBB4138122.1"/>
    </source>
</evidence>
<evidence type="ECO:0000313" key="3">
    <source>
        <dbReference type="Proteomes" id="UP000551501"/>
    </source>
</evidence>
<sequence length="279" mass="29533">MRNAYEQKSVTAGGFTTTYLEAGTSGSETVVLVHDGGFGSTAELCWGEMIAPLAERFHVLAPDLLGWGGTDKVVFLDRPPYLPRVAHLAAFCAELGVSRAHFVGASFGGSVVLRAVADPAQPWPVSKAISISGTGGPYRLPEGVAALADYTPSLEDAEKMTGLTVRSTAGMDAHVRARYENSLIPGHWEAMTAPRLSNPSVTRTPAADPFLDNLAAVTTPLLLIEGRDDVLLESGWARKLADLSPAITALEVDGAHEPNIESPVETAQIVIDYLTKDPA</sequence>
<dbReference type="GO" id="GO:0047372">
    <property type="term" value="F:monoacylglycerol lipase activity"/>
    <property type="evidence" value="ECO:0007669"/>
    <property type="project" value="TreeGrafter"/>
</dbReference>
<dbReference type="InterPro" id="IPR050266">
    <property type="entry name" value="AB_hydrolase_sf"/>
</dbReference>